<evidence type="ECO:0000259" key="4">
    <source>
        <dbReference type="Pfam" id="PF01229"/>
    </source>
</evidence>
<keyword evidence="2" id="KW-0378">Hydrolase</keyword>
<evidence type="ECO:0000256" key="2">
    <source>
        <dbReference type="ARBA" id="ARBA00022801"/>
    </source>
</evidence>
<dbReference type="InterPro" id="IPR051923">
    <property type="entry name" value="Glycosyl_Hydrolase_39"/>
</dbReference>
<dbReference type="InterPro" id="IPR017853">
    <property type="entry name" value="GH"/>
</dbReference>
<comment type="similarity">
    <text evidence="1">Belongs to the glycosyl hydrolase 39 family.</text>
</comment>
<gene>
    <name evidence="5" type="ORF">AHMF7605_11235</name>
</gene>
<keyword evidence="6" id="KW-1185">Reference proteome</keyword>
<accession>A0A2T2YEY7</accession>
<reference evidence="5 6" key="1">
    <citation type="submission" date="2018-03" db="EMBL/GenBank/DDBJ databases">
        <title>Adhaeribacter sp. HMF7605 Genome sequencing and assembly.</title>
        <authorList>
            <person name="Kang H."/>
            <person name="Kang J."/>
            <person name="Cha I."/>
            <person name="Kim H."/>
            <person name="Joh K."/>
        </authorList>
    </citation>
    <scope>NUCLEOTIDE SEQUENCE [LARGE SCALE GENOMIC DNA]</scope>
    <source>
        <strain evidence="5 6">HMF7605</strain>
    </source>
</reference>
<dbReference type="InterPro" id="IPR049166">
    <property type="entry name" value="GH39_cat"/>
</dbReference>
<protein>
    <recommendedName>
        <fullName evidence="4">Glycosyl hydrolases family 39 N-terminal catalytic domain-containing protein</fullName>
    </recommendedName>
</protein>
<evidence type="ECO:0000256" key="3">
    <source>
        <dbReference type="ARBA" id="ARBA00023295"/>
    </source>
</evidence>
<organism evidence="5 6">
    <name type="scientific">Adhaeribacter arboris</name>
    <dbReference type="NCBI Taxonomy" id="2072846"/>
    <lineage>
        <taxon>Bacteria</taxon>
        <taxon>Pseudomonadati</taxon>
        <taxon>Bacteroidota</taxon>
        <taxon>Cytophagia</taxon>
        <taxon>Cytophagales</taxon>
        <taxon>Hymenobacteraceae</taxon>
        <taxon>Adhaeribacter</taxon>
    </lineage>
</organism>
<dbReference type="AlphaFoldDB" id="A0A2T2YEY7"/>
<dbReference type="Pfam" id="PF01229">
    <property type="entry name" value="Glyco_hydro_39"/>
    <property type="match status" value="1"/>
</dbReference>
<dbReference type="Gene3D" id="3.20.20.80">
    <property type="entry name" value="Glycosidases"/>
    <property type="match status" value="1"/>
</dbReference>
<dbReference type="OrthoDB" id="9800974at2"/>
<dbReference type="EMBL" id="PYFT01000001">
    <property type="protein sequence ID" value="PSR54053.1"/>
    <property type="molecule type" value="Genomic_DNA"/>
</dbReference>
<dbReference type="PANTHER" id="PTHR12631">
    <property type="entry name" value="ALPHA-L-IDURONIDASE"/>
    <property type="match status" value="1"/>
</dbReference>
<name>A0A2T2YEY7_9BACT</name>
<sequence>MLPLLTIATLLSQLLFTTSIGEPKNTLVPTSWKEVGQLKSRSAKEIRNSTWSIGGETLDRDYTNYQAYKEYLGPLGATRIRLQGGWAKCEKVKGQYDFTWLDAVVDDALSQGIKPWIQTSYGNSIYEGGGEAALAGGIPTSEVALKAWDAWVQALVKHFKNRVTEWEIWNEPDLSKKFTASQFARFHERTASIIRQEQPDARIIGLALCCMTWNEYADTVLTHLSTVNKKNLMDVVTFHGYALRPEDTYKRVDELRKVFAKHGMQVEYMQGENGAPSTPKEITIGAMRERDWTELTQVKWDLRRMLGDHGRGISTNLFTISDIHYAAGDHMTGVNSKGLLKTNPDKTIERPKIAYKAAQNIFSLFDNQLERNPENKLKVNQENITTFSYRHKKSNGSLATIWADEATPAERYPPKVTTLTLSGTFKAPVFIDLISGKVYEIPKNDWKKEGNTYTFTNIPVPDYPVAIAEKSILTLIK</sequence>
<evidence type="ECO:0000313" key="6">
    <source>
        <dbReference type="Proteomes" id="UP000240357"/>
    </source>
</evidence>
<dbReference type="Proteomes" id="UP000240357">
    <property type="component" value="Unassembled WGS sequence"/>
</dbReference>
<evidence type="ECO:0000256" key="1">
    <source>
        <dbReference type="ARBA" id="ARBA00008875"/>
    </source>
</evidence>
<feature type="domain" description="Glycosyl hydrolases family 39 N-terminal catalytic" evidence="4">
    <location>
        <begin position="92"/>
        <end position="246"/>
    </location>
</feature>
<comment type="caution">
    <text evidence="5">The sequence shown here is derived from an EMBL/GenBank/DDBJ whole genome shotgun (WGS) entry which is preliminary data.</text>
</comment>
<dbReference type="PANTHER" id="PTHR12631:SF10">
    <property type="entry name" value="BETA-XYLOSIDASE-LIKE PROTEIN-RELATED"/>
    <property type="match status" value="1"/>
</dbReference>
<dbReference type="SUPFAM" id="SSF51445">
    <property type="entry name" value="(Trans)glycosidases"/>
    <property type="match status" value="1"/>
</dbReference>
<keyword evidence="3" id="KW-0326">Glycosidase</keyword>
<proteinExistence type="inferred from homology"/>
<dbReference type="GO" id="GO:0004553">
    <property type="term" value="F:hydrolase activity, hydrolyzing O-glycosyl compounds"/>
    <property type="evidence" value="ECO:0007669"/>
    <property type="project" value="TreeGrafter"/>
</dbReference>
<evidence type="ECO:0000313" key="5">
    <source>
        <dbReference type="EMBL" id="PSR54053.1"/>
    </source>
</evidence>
<dbReference type="RefSeq" id="WP_106929332.1">
    <property type="nucleotide sequence ID" value="NZ_PYFT01000001.1"/>
</dbReference>